<feature type="compositionally biased region" description="Polar residues" evidence="1">
    <location>
        <begin position="12"/>
        <end position="25"/>
    </location>
</feature>
<organism evidence="3 4">
    <name type="scientific">Marasmius tenuissimus</name>
    <dbReference type="NCBI Taxonomy" id="585030"/>
    <lineage>
        <taxon>Eukaryota</taxon>
        <taxon>Fungi</taxon>
        <taxon>Dikarya</taxon>
        <taxon>Basidiomycota</taxon>
        <taxon>Agaricomycotina</taxon>
        <taxon>Agaricomycetes</taxon>
        <taxon>Agaricomycetidae</taxon>
        <taxon>Agaricales</taxon>
        <taxon>Marasmiineae</taxon>
        <taxon>Marasmiaceae</taxon>
        <taxon>Marasmius</taxon>
    </lineage>
</organism>
<proteinExistence type="predicted"/>
<gene>
    <name evidence="3" type="ORF">AAF712_006085</name>
</gene>
<evidence type="ECO:0000313" key="3">
    <source>
        <dbReference type="EMBL" id="KAL0066890.1"/>
    </source>
</evidence>
<accession>A0ABR3A038</accession>
<dbReference type="Proteomes" id="UP001437256">
    <property type="component" value="Unassembled WGS sequence"/>
</dbReference>
<reference evidence="3 4" key="1">
    <citation type="submission" date="2024-05" db="EMBL/GenBank/DDBJ databases">
        <title>A draft genome resource for the thread blight pathogen Marasmius tenuissimus strain MS-2.</title>
        <authorList>
            <person name="Yulfo-Soto G.E."/>
            <person name="Baruah I.K."/>
            <person name="Amoako-Attah I."/>
            <person name="Bukari Y."/>
            <person name="Meinhardt L.W."/>
            <person name="Bailey B.A."/>
            <person name="Cohen S.P."/>
        </authorList>
    </citation>
    <scope>NUCLEOTIDE SEQUENCE [LARGE SCALE GENOMIC DNA]</scope>
    <source>
        <strain evidence="3 4">MS-2</strain>
    </source>
</reference>
<evidence type="ECO:0000256" key="1">
    <source>
        <dbReference type="SAM" id="MobiDB-lite"/>
    </source>
</evidence>
<evidence type="ECO:0000256" key="2">
    <source>
        <dbReference type="SAM" id="Phobius"/>
    </source>
</evidence>
<feature type="transmembrane region" description="Helical" evidence="2">
    <location>
        <begin position="149"/>
        <end position="177"/>
    </location>
</feature>
<feature type="region of interest" description="Disordered" evidence="1">
    <location>
        <begin position="1"/>
        <end position="29"/>
    </location>
</feature>
<protein>
    <submittedName>
        <fullName evidence="3">Uncharacterized protein</fullName>
    </submittedName>
</protein>
<sequence length="183" mass="19772">MSSYTPSSYTPNPMQCESHTSSTHASRPAQYIDPSDAATRVRLLAFKFPIPSRDEGPCSQTLPARSSHGWDRQSSTLTAYRRLSSPPPTPPARTVDRGIERLYIPTHPYGSIQALLRKPSPATTPLPRAGGESFGSMQEISSKIRAGRAVFMGLCGIGLAIIGMAAIVLLLLAHLVLHDTAYL</sequence>
<keyword evidence="2" id="KW-0812">Transmembrane</keyword>
<feature type="compositionally biased region" description="Low complexity" evidence="1">
    <location>
        <begin position="1"/>
        <end position="11"/>
    </location>
</feature>
<dbReference type="EMBL" id="JBBXMP010000031">
    <property type="protein sequence ID" value="KAL0066890.1"/>
    <property type="molecule type" value="Genomic_DNA"/>
</dbReference>
<keyword evidence="4" id="KW-1185">Reference proteome</keyword>
<evidence type="ECO:0000313" key="4">
    <source>
        <dbReference type="Proteomes" id="UP001437256"/>
    </source>
</evidence>
<keyword evidence="2" id="KW-0472">Membrane</keyword>
<name>A0ABR3A038_9AGAR</name>
<keyword evidence="2" id="KW-1133">Transmembrane helix</keyword>
<comment type="caution">
    <text evidence="3">The sequence shown here is derived from an EMBL/GenBank/DDBJ whole genome shotgun (WGS) entry which is preliminary data.</text>
</comment>